<organism evidence="1 2">
    <name type="scientific">Austropuccinia psidii MF-1</name>
    <dbReference type="NCBI Taxonomy" id="1389203"/>
    <lineage>
        <taxon>Eukaryota</taxon>
        <taxon>Fungi</taxon>
        <taxon>Dikarya</taxon>
        <taxon>Basidiomycota</taxon>
        <taxon>Pucciniomycotina</taxon>
        <taxon>Pucciniomycetes</taxon>
        <taxon>Pucciniales</taxon>
        <taxon>Sphaerophragmiaceae</taxon>
        <taxon>Austropuccinia</taxon>
    </lineage>
</organism>
<reference evidence="1" key="1">
    <citation type="submission" date="2021-03" db="EMBL/GenBank/DDBJ databases">
        <title>Draft genome sequence of rust myrtle Austropuccinia psidii MF-1, a brazilian biotype.</title>
        <authorList>
            <person name="Quecine M.C."/>
            <person name="Pachon D.M.R."/>
            <person name="Bonatelli M.L."/>
            <person name="Correr F.H."/>
            <person name="Franceschini L.M."/>
            <person name="Leite T.F."/>
            <person name="Margarido G.R.A."/>
            <person name="Almeida C.A."/>
            <person name="Ferrarezi J.A."/>
            <person name="Labate C.A."/>
        </authorList>
    </citation>
    <scope>NUCLEOTIDE SEQUENCE</scope>
    <source>
        <strain evidence="1">MF-1</strain>
    </source>
</reference>
<name>A0A9Q3BMI0_9BASI</name>
<dbReference type="EMBL" id="AVOT02001601">
    <property type="protein sequence ID" value="MBW0467505.1"/>
    <property type="molecule type" value="Genomic_DNA"/>
</dbReference>
<evidence type="ECO:0000313" key="1">
    <source>
        <dbReference type="EMBL" id="MBW0467505.1"/>
    </source>
</evidence>
<accession>A0A9Q3BMI0</accession>
<dbReference type="AlphaFoldDB" id="A0A9Q3BMI0"/>
<comment type="caution">
    <text evidence="1">The sequence shown here is derived from an EMBL/GenBank/DDBJ whole genome shotgun (WGS) entry which is preliminary data.</text>
</comment>
<gene>
    <name evidence="1" type="ORF">O181_007220</name>
</gene>
<protein>
    <submittedName>
        <fullName evidence="1">Uncharacterized protein</fullName>
    </submittedName>
</protein>
<dbReference type="Proteomes" id="UP000765509">
    <property type="component" value="Unassembled WGS sequence"/>
</dbReference>
<sequence>MPPAEPKEATHKVLITQTPQRPDSFLDIVGLRTGGLVESSEQLAVHDILIPAKLLDLDRQVEERKFLTMRSSANPKRLTRLSSFVADFSKPATHSAVDPHHCCATIAFRLLAYRQHRTICGSFNHGDKYLHLSHRRNAMINLISKANDSGGSLIYTECIGIEFDCSIGAMYLLASLRMKGISIFYILNSTSTSEILRCAGISEKEA</sequence>
<evidence type="ECO:0000313" key="2">
    <source>
        <dbReference type="Proteomes" id="UP000765509"/>
    </source>
</evidence>
<keyword evidence="2" id="KW-1185">Reference proteome</keyword>
<proteinExistence type="predicted"/>